<gene>
    <name evidence="2" type="ORF">AS25_01580</name>
</gene>
<keyword evidence="2" id="KW-0808">Transferase</keyword>
<dbReference type="eggNOG" id="COG4122">
    <property type="taxonomic scope" value="Bacteria"/>
</dbReference>
<dbReference type="InterPro" id="IPR029063">
    <property type="entry name" value="SAM-dependent_MTases_sf"/>
</dbReference>
<organism evidence="2 3">
    <name type="scientific">Kocuria marina</name>
    <dbReference type="NCBI Taxonomy" id="223184"/>
    <lineage>
        <taxon>Bacteria</taxon>
        <taxon>Bacillati</taxon>
        <taxon>Actinomycetota</taxon>
        <taxon>Actinomycetes</taxon>
        <taxon>Micrococcales</taxon>
        <taxon>Micrococcaceae</taxon>
        <taxon>Kocuria</taxon>
    </lineage>
</organism>
<keyword evidence="2" id="KW-0489">Methyltransferase</keyword>
<dbReference type="Gene3D" id="3.40.50.150">
    <property type="entry name" value="Vaccinia Virus protein VP39"/>
    <property type="match status" value="1"/>
</dbReference>
<dbReference type="Proteomes" id="UP000030664">
    <property type="component" value="Unassembled WGS sequence"/>
</dbReference>
<evidence type="ECO:0000313" key="2">
    <source>
        <dbReference type="EMBL" id="KHE75369.1"/>
    </source>
</evidence>
<reference evidence="2 3" key="1">
    <citation type="submission" date="2014-09" db="EMBL/GenBank/DDBJ databases">
        <title>High-quality draft genome sequence of Kocuria marina SO9-6, an actinobacterium isolated from a copper mine.</title>
        <authorList>
            <person name="Castro D.B."/>
            <person name="Pereira L.B."/>
            <person name="Silva M.V."/>
            <person name="Silva B.P."/>
            <person name="Zanardi B.R."/>
            <person name="Carlos C."/>
            <person name="Belgini D.R."/>
            <person name="Limache E.G."/>
            <person name="Lacerda G.V."/>
            <person name="Nery M.B."/>
            <person name="Gomes M.B."/>
            <person name="Souza S."/>
            <person name="Silva T.M."/>
            <person name="Rodrigues V.D."/>
            <person name="Paulino L.C."/>
            <person name="Vicentini R."/>
            <person name="Ferraz L.F."/>
            <person name="Ottoboni L.M."/>
        </authorList>
    </citation>
    <scope>NUCLEOTIDE SEQUENCE [LARGE SCALE GENOMIC DNA]</scope>
    <source>
        <strain evidence="2 3">SO9-6</strain>
    </source>
</reference>
<name>A0A0B0DJE8_9MICC</name>
<dbReference type="GO" id="GO:0008168">
    <property type="term" value="F:methyltransferase activity"/>
    <property type="evidence" value="ECO:0007669"/>
    <property type="project" value="UniProtKB-KW"/>
</dbReference>
<evidence type="ECO:0000256" key="1">
    <source>
        <dbReference type="SAM" id="MobiDB-lite"/>
    </source>
</evidence>
<evidence type="ECO:0000313" key="3">
    <source>
        <dbReference type="Proteomes" id="UP000030664"/>
    </source>
</evidence>
<sequence length="273" mass="29893">MGVSAQPRPVGSITRGTTNPNRLRRADRYLTGVLAPLVRRAHDPLLVDLGFGAAPITAVELWQRARTVRPDVEVMGIEIDPDRVAAAQQHARPGLSFRRGGFEIPTGSRSPVFVRAFNVLRQYPVEEVPAAWHLACWRLAPGGVLMDGTCDEIGRLATWLCCTVEGPRTFTVSMRPGAFAVPSDVAARLPKALIHRNVPGERVHAFLAAADAAWLANAALSPFGHRQRWTAMCRDLRAAGWPVLHGPHRWRLGELTVPWSAVAPDEPGWRVDG</sequence>
<accession>A0A0B0DJE8</accession>
<dbReference type="GO" id="GO:0032259">
    <property type="term" value="P:methylation"/>
    <property type="evidence" value="ECO:0007669"/>
    <property type="project" value="UniProtKB-KW"/>
</dbReference>
<comment type="caution">
    <text evidence="2">The sequence shown here is derived from an EMBL/GenBank/DDBJ whole genome shotgun (WGS) entry which is preliminary data.</text>
</comment>
<dbReference type="AlphaFoldDB" id="A0A0B0DJE8"/>
<protein>
    <submittedName>
        <fullName evidence="2">Methylase</fullName>
    </submittedName>
</protein>
<dbReference type="STRING" id="223184.AS25_01580"/>
<proteinExistence type="predicted"/>
<dbReference type="EMBL" id="JROM01000008">
    <property type="protein sequence ID" value="KHE75369.1"/>
    <property type="molecule type" value="Genomic_DNA"/>
</dbReference>
<feature type="region of interest" description="Disordered" evidence="1">
    <location>
        <begin position="1"/>
        <end position="22"/>
    </location>
</feature>
<dbReference type="SUPFAM" id="SSF53335">
    <property type="entry name" value="S-adenosyl-L-methionine-dependent methyltransferases"/>
    <property type="match status" value="1"/>
</dbReference>